<reference evidence="1" key="1">
    <citation type="journal article" date="2021" name="Proc. Natl. Acad. Sci. U.S.A.">
        <title>A Catalog of Tens of Thousands of Viruses from Human Metagenomes Reveals Hidden Associations with Chronic Diseases.</title>
        <authorList>
            <person name="Tisza M.J."/>
            <person name="Buck C.B."/>
        </authorList>
    </citation>
    <scope>NUCLEOTIDE SEQUENCE</scope>
    <source>
        <strain evidence="1">CtBM815</strain>
    </source>
</reference>
<name>A0A8S5RJQ1_9VIRU</name>
<evidence type="ECO:0000313" key="1">
    <source>
        <dbReference type="EMBL" id="DAE31616.1"/>
    </source>
</evidence>
<accession>A0A8S5RJQ1</accession>
<sequence length="37" mass="4111">MHISSILFYATSSESCILRPRSLSLILSTRIELLTSA</sequence>
<proteinExistence type="predicted"/>
<protein>
    <submittedName>
        <fullName evidence="1">Uncharacterized protein</fullName>
    </submittedName>
</protein>
<organism evidence="1">
    <name type="scientific">virus sp. ctBM815</name>
    <dbReference type="NCBI Taxonomy" id="2825806"/>
    <lineage>
        <taxon>Viruses</taxon>
    </lineage>
</organism>
<dbReference type="EMBL" id="BK059109">
    <property type="protein sequence ID" value="DAE31616.1"/>
    <property type="molecule type" value="Genomic_DNA"/>
</dbReference>